<organism evidence="1 2">
    <name type="scientific">Diploptera punctata</name>
    <name type="common">Pacific beetle cockroach</name>
    <dbReference type="NCBI Taxonomy" id="6984"/>
    <lineage>
        <taxon>Eukaryota</taxon>
        <taxon>Metazoa</taxon>
        <taxon>Ecdysozoa</taxon>
        <taxon>Arthropoda</taxon>
        <taxon>Hexapoda</taxon>
        <taxon>Insecta</taxon>
        <taxon>Pterygota</taxon>
        <taxon>Neoptera</taxon>
        <taxon>Polyneoptera</taxon>
        <taxon>Dictyoptera</taxon>
        <taxon>Blattodea</taxon>
        <taxon>Blaberoidea</taxon>
        <taxon>Blaberidae</taxon>
        <taxon>Diplopterinae</taxon>
        <taxon>Diploptera</taxon>
    </lineage>
</organism>
<dbReference type="EMBL" id="JASPKZ010001576">
    <property type="protein sequence ID" value="KAJ9597920.1"/>
    <property type="molecule type" value="Genomic_DNA"/>
</dbReference>
<evidence type="ECO:0000313" key="2">
    <source>
        <dbReference type="Proteomes" id="UP001233999"/>
    </source>
</evidence>
<sequence length="108" mass="12687">MSHKQSYNTAQENKGTWMNNLVRFQQLCRRRRNVPTVDSSLEEYCKVPLQLQIIGRYQFLGAEIKGRNERVAKISEEVTNLCRNKLNSPQVSNQVIYTKLHEVLKTYD</sequence>
<gene>
    <name evidence="1" type="ORF">L9F63_011207</name>
</gene>
<reference evidence="1" key="1">
    <citation type="journal article" date="2023" name="IScience">
        <title>Live-bearing cockroach genome reveals convergent evolutionary mechanisms linked to viviparity in insects and beyond.</title>
        <authorList>
            <person name="Fouks B."/>
            <person name="Harrison M.C."/>
            <person name="Mikhailova A.A."/>
            <person name="Marchal E."/>
            <person name="English S."/>
            <person name="Carruthers M."/>
            <person name="Jennings E.C."/>
            <person name="Chiamaka E.L."/>
            <person name="Frigard R.A."/>
            <person name="Pippel M."/>
            <person name="Attardo G.M."/>
            <person name="Benoit J.B."/>
            <person name="Bornberg-Bauer E."/>
            <person name="Tobe S.S."/>
        </authorList>
    </citation>
    <scope>NUCLEOTIDE SEQUENCE</scope>
    <source>
        <strain evidence="1">Stay&amp;Tobe</strain>
    </source>
</reference>
<protein>
    <submittedName>
        <fullName evidence="1">Uncharacterized protein</fullName>
    </submittedName>
</protein>
<dbReference type="AlphaFoldDB" id="A0AAD8AF43"/>
<name>A0AAD8AF43_DIPPU</name>
<comment type="caution">
    <text evidence="1">The sequence shown here is derived from an EMBL/GenBank/DDBJ whole genome shotgun (WGS) entry which is preliminary data.</text>
</comment>
<proteinExistence type="predicted"/>
<dbReference type="Proteomes" id="UP001233999">
    <property type="component" value="Unassembled WGS sequence"/>
</dbReference>
<accession>A0AAD8AF43</accession>
<keyword evidence="2" id="KW-1185">Reference proteome</keyword>
<evidence type="ECO:0000313" key="1">
    <source>
        <dbReference type="EMBL" id="KAJ9597920.1"/>
    </source>
</evidence>
<reference evidence="1" key="2">
    <citation type="submission" date="2023-05" db="EMBL/GenBank/DDBJ databases">
        <authorList>
            <person name="Fouks B."/>
        </authorList>
    </citation>
    <scope>NUCLEOTIDE SEQUENCE</scope>
    <source>
        <strain evidence="1">Stay&amp;Tobe</strain>
        <tissue evidence="1">Testes</tissue>
    </source>
</reference>